<evidence type="ECO:0000256" key="3">
    <source>
        <dbReference type="ARBA" id="ARBA00023052"/>
    </source>
</evidence>
<feature type="domain" description="Dehydrogenase E1 component" evidence="4">
    <location>
        <begin position="15"/>
        <end position="311"/>
    </location>
</feature>
<dbReference type="InterPro" id="IPR001017">
    <property type="entry name" value="DH_E1"/>
</dbReference>
<dbReference type="EMBL" id="JACXYZ010000001">
    <property type="protein sequence ID" value="MBD3924220.1"/>
    <property type="molecule type" value="Genomic_DNA"/>
</dbReference>
<dbReference type="RefSeq" id="WP_191194008.1">
    <property type="nucleotide sequence ID" value="NZ_JACXYZ010000001.1"/>
</dbReference>
<comment type="caution">
    <text evidence="5">The sequence shown here is derived from an EMBL/GenBank/DDBJ whole genome shotgun (WGS) entry which is preliminary data.</text>
</comment>
<name>A0ABR8N8M3_9ACTN</name>
<evidence type="ECO:0000313" key="6">
    <source>
        <dbReference type="Proteomes" id="UP000618818"/>
    </source>
</evidence>
<keyword evidence="3" id="KW-0786">Thiamine pyrophosphate</keyword>
<dbReference type="Pfam" id="PF00676">
    <property type="entry name" value="E1_dh"/>
    <property type="match status" value="1"/>
</dbReference>
<dbReference type="InterPro" id="IPR050642">
    <property type="entry name" value="PDH_E1_Alpha_Subunit"/>
</dbReference>
<sequence length="333" mass="35857">MSSSTSPEQHLELYRSMVLTRGVETAIERSHRAGRIAGSFHSSLGQESAAAGVCLALRPSDAVTSNHRGHGHALAKGVTADAVIAELYKKTHGTSGGRGASMHLHDRSVGFYGETAIVGGGVPWAAGVGWAKRRRGTDDIAVTFGGDGAAANGVVPETLRMAKFWESPCLFVCENNGWAHSMPVERIFGPPGSIAAMARGMGIRSEFVDGRDVTAVFEVATELIAHARTGQPAFLEIAVYRVRAHSINDADYLYRSKTDGQDWLDENDPIAASRQQLMAEMPERVEEVEREVAEIVRLAVERAEAGVHPEPADAFTTVYATEGLEWNGYAEVR</sequence>
<protein>
    <submittedName>
        <fullName evidence="5">Thiamine pyrophosphate-dependent dehydrogenase E1 component subunit alpha</fullName>
    </submittedName>
</protein>
<dbReference type="CDD" id="cd02000">
    <property type="entry name" value="TPP_E1_PDC_ADC_BCADC"/>
    <property type="match status" value="1"/>
</dbReference>
<dbReference type="PANTHER" id="PTHR11516">
    <property type="entry name" value="PYRUVATE DEHYDROGENASE E1 COMPONENT, ALPHA SUBUNIT BACTERIAL AND ORGANELLAR"/>
    <property type="match status" value="1"/>
</dbReference>
<accession>A0ABR8N8M3</accession>
<evidence type="ECO:0000256" key="2">
    <source>
        <dbReference type="ARBA" id="ARBA00023002"/>
    </source>
</evidence>
<dbReference type="PANTHER" id="PTHR11516:SF60">
    <property type="entry name" value="PYRUVATE DEHYDROGENASE E1 COMPONENT SUBUNIT ALPHA"/>
    <property type="match status" value="1"/>
</dbReference>
<proteinExistence type="predicted"/>
<evidence type="ECO:0000313" key="5">
    <source>
        <dbReference type="EMBL" id="MBD3924220.1"/>
    </source>
</evidence>
<organism evidence="5 6">
    <name type="scientific">Nocardioides cavernae</name>
    <dbReference type="NCBI Taxonomy" id="1921566"/>
    <lineage>
        <taxon>Bacteria</taxon>
        <taxon>Bacillati</taxon>
        <taxon>Actinomycetota</taxon>
        <taxon>Actinomycetes</taxon>
        <taxon>Propionibacteriales</taxon>
        <taxon>Nocardioidaceae</taxon>
        <taxon>Nocardioides</taxon>
    </lineage>
</organism>
<evidence type="ECO:0000259" key="4">
    <source>
        <dbReference type="Pfam" id="PF00676"/>
    </source>
</evidence>
<reference evidence="5 6" key="1">
    <citation type="submission" date="2020-09" db="EMBL/GenBank/DDBJ databases">
        <title>novel species in genus Nocardioides.</title>
        <authorList>
            <person name="Zhang G."/>
        </authorList>
    </citation>
    <scope>NUCLEOTIDE SEQUENCE [LARGE SCALE GENOMIC DNA]</scope>
    <source>
        <strain evidence="5 6">KCTC 39551</strain>
    </source>
</reference>
<evidence type="ECO:0000256" key="1">
    <source>
        <dbReference type="ARBA" id="ARBA00001964"/>
    </source>
</evidence>
<gene>
    <name evidence="5" type="ORF">IEZ26_06275</name>
</gene>
<dbReference type="Proteomes" id="UP000618818">
    <property type="component" value="Unassembled WGS sequence"/>
</dbReference>
<comment type="cofactor">
    <cofactor evidence="1">
        <name>thiamine diphosphate</name>
        <dbReference type="ChEBI" id="CHEBI:58937"/>
    </cofactor>
</comment>
<dbReference type="SUPFAM" id="SSF52518">
    <property type="entry name" value="Thiamin diphosphate-binding fold (THDP-binding)"/>
    <property type="match status" value="1"/>
</dbReference>
<dbReference type="InterPro" id="IPR029061">
    <property type="entry name" value="THDP-binding"/>
</dbReference>
<keyword evidence="2" id="KW-0560">Oxidoreductase</keyword>
<dbReference type="Gene3D" id="3.40.50.970">
    <property type="match status" value="1"/>
</dbReference>
<keyword evidence="6" id="KW-1185">Reference proteome</keyword>